<proteinExistence type="predicted"/>
<dbReference type="InParanoid" id="A0A2H3CW25"/>
<reference evidence="4" key="1">
    <citation type="journal article" date="2017" name="Nat. Ecol. Evol.">
        <title>Genome expansion and lineage-specific genetic innovations in the forest pathogenic fungi Armillaria.</title>
        <authorList>
            <person name="Sipos G."/>
            <person name="Prasanna A.N."/>
            <person name="Walter M.C."/>
            <person name="O'Connor E."/>
            <person name="Balint B."/>
            <person name="Krizsan K."/>
            <person name="Kiss B."/>
            <person name="Hess J."/>
            <person name="Varga T."/>
            <person name="Slot J."/>
            <person name="Riley R."/>
            <person name="Boka B."/>
            <person name="Rigling D."/>
            <person name="Barry K."/>
            <person name="Lee J."/>
            <person name="Mihaltcheva S."/>
            <person name="LaButti K."/>
            <person name="Lipzen A."/>
            <person name="Waldron R."/>
            <person name="Moloney N.M."/>
            <person name="Sperisen C."/>
            <person name="Kredics L."/>
            <person name="Vagvoelgyi C."/>
            <person name="Patrignani A."/>
            <person name="Fitzpatrick D."/>
            <person name="Nagy I."/>
            <person name="Doyle S."/>
            <person name="Anderson J.B."/>
            <person name="Grigoriev I.V."/>
            <person name="Gueldener U."/>
            <person name="Muensterkoetter M."/>
            <person name="Nagy L.G."/>
        </authorList>
    </citation>
    <scope>NUCLEOTIDE SEQUENCE [LARGE SCALE GENOMIC DNA]</scope>
    <source>
        <strain evidence="4">Ar21-2</strain>
    </source>
</reference>
<dbReference type="OrthoDB" id="3029203at2759"/>
<feature type="transmembrane region" description="Helical" evidence="2">
    <location>
        <begin position="92"/>
        <end position="114"/>
    </location>
</feature>
<keyword evidence="2" id="KW-0472">Membrane</keyword>
<evidence type="ECO:0000256" key="1">
    <source>
        <dbReference type="SAM" id="MobiDB-lite"/>
    </source>
</evidence>
<name>A0A2H3CW25_ARMGA</name>
<feature type="region of interest" description="Disordered" evidence="1">
    <location>
        <begin position="45"/>
        <end position="78"/>
    </location>
</feature>
<feature type="region of interest" description="Disordered" evidence="1">
    <location>
        <begin position="169"/>
        <end position="193"/>
    </location>
</feature>
<feature type="compositionally biased region" description="Polar residues" evidence="1">
    <location>
        <begin position="56"/>
        <end position="71"/>
    </location>
</feature>
<dbReference type="AlphaFoldDB" id="A0A2H3CW25"/>
<keyword evidence="4" id="KW-1185">Reference proteome</keyword>
<dbReference type="Proteomes" id="UP000217790">
    <property type="component" value="Unassembled WGS sequence"/>
</dbReference>
<keyword evidence="2" id="KW-0812">Transmembrane</keyword>
<feature type="transmembrane region" description="Helical" evidence="2">
    <location>
        <begin position="12"/>
        <end position="30"/>
    </location>
</feature>
<organism evidence="3 4">
    <name type="scientific">Armillaria gallica</name>
    <name type="common">Bulbous honey fungus</name>
    <name type="synonym">Armillaria bulbosa</name>
    <dbReference type="NCBI Taxonomy" id="47427"/>
    <lineage>
        <taxon>Eukaryota</taxon>
        <taxon>Fungi</taxon>
        <taxon>Dikarya</taxon>
        <taxon>Basidiomycota</taxon>
        <taxon>Agaricomycotina</taxon>
        <taxon>Agaricomycetes</taxon>
        <taxon>Agaricomycetidae</taxon>
        <taxon>Agaricales</taxon>
        <taxon>Marasmiineae</taxon>
        <taxon>Physalacriaceae</taxon>
        <taxon>Armillaria</taxon>
    </lineage>
</organism>
<evidence type="ECO:0000256" key="2">
    <source>
        <dbReference type="SAM" id="Phobius"/>
    </source>
</evidence>
<dbReference type="EMBL" id="KZ293679">
    <property type="protein sequence ID" value="PBK87219.1"/>
    <property type="molecule type" value="Genomic_DNA"/>
</dbReference>
<sequence>MDTDKYREMEFSVLRTMFFHFIELLFTAGLSPNEVVSAPQTNLQRRFRGDGDHDNQTNPYNQTDPYNQTNPYAAADSAADASSDHASLVRRAVIGSVVGGVGLMSLLVLGFFFLRRRRRRRLAAKVLEEEKEGIVVLRDHRQSEEGTSTEEHFVVTGKNMVRLVPPPGHGSPDTTTIDHRGLLSGPKFSPRQI</sequence>
<accession>A0A2H3CW25</accession>
<dbReference type="OMA" id="MFFHFIE"/>
<keyword evidence="2" id="KW-1133">Transmembrane helix</keyword>
<gene>
    <name evidence="3" type="ORF">ARMGADRAFT_1066067</name>
</gene>
<evidence type="ECO:0000313" key="3">
    <source>
        <dbReference type="EMBL" id="PBK87219.1"/>
    </source>
</evidence>
<protein>
    <submittedName>
        <fullName evidence="3">Uncharacterized protein</fullName>
    </submittedName>
</protein>
<evidence type="ECO:0000313" key="4">
    <source>
        <dbReference type="Proteomes" id="UP000217790"/>
    </source>
</evidence>